<dbReference type="PROSITE" id="PS00548">
    <property type="entry name" value="RIBOSOMAL_S3"/>
    <property type="match status" value="1"/>
</dbReference>
<dbReference type="PANTHER" id="PTHR11760">
    <property type="entry name" value="30S/40S RIBOSOMAL PROTEIN S3"/>
    <property type="match status" value="1"/>
</dbReference>
<dbReference type="RefSeq" id="WP_204685152.1">
    <property type="nucleotide sequence ID" value="NZ_JACJLU010000003.1"/>
</dbReference>
<dbReference type="NCBIfam" id="TIGR01009">
    <property type="entry name" value="rpsC_bact"/>
    <property type="match status" value="1"/>
</dbReference>
<evidence type="ECO:0000256" key="10">
    <source>
        <dbReference type="SAM" id="MobiDB-lite"/>
    </source>
</evidence>
<evidence type="ECO:0000313" key="12">
    <source>
        <dbReference type="EMBL" id="MBM6831117.1"/>
    </source>
</evidence>
<organism evidence="12 13">
    <name type="scientific">Faecalicoccus acidiformans</name>
    <dbReference type="NCBI Taxonomy" id="915173"/>
    <lineage>
        <taxon>Bacteria</taxon>
        <taxon>Bacillati</taxon>
        <taxon>Bacillota</taxon>
        <taxon>Erysipelotrichia</taxon>
        <taxon>Erysipelotrichales</taxon>
        <taxon>Erysipelotrichaceae</taxon>
        <taxon>Faecalicoccus</taxon>
    </lineage>
</organism>
<protein>
    <recommendedName>
        <fullName evidence="7 8">Small ribosomal subunit protein uS3</fullName>
    </recommendedName>
</protein>
<dbReference type="GO" id="GO:0005840">
    <property type="term" value="C:ribosome"/>
    <property type="evidence" value="ECO:0007669"/>
    <property type="project" value="UniProtKB-KW"/>
</dbReference>
<dbReference type="InterPro" id="IPR004087">
    <property type="entry name" value="KH_dom"/>
</dbReference>
<comment type="similarity">
    <text evidence="1 8 9">Belongs to the universal ribosomal protein uS3 family.</text>
</comment>
<dbReference type="InterPro" id="IPR005704">
    <property type="entry name" value="Ribosomal_uS3_bac-typ"/>
</dbReference>
<dbReference type="InterPro" id="IPR057258">
    <property type="entry name" value="Ribosomal_uS3"/>
</dbReference>
<keyword evidence="4 8" id="KW-0689">Ribosomal protein</keyword>
<dbReference type="InterPro" id="IPR009019">
    <property type="entry name" value="KH_sf_prok-type"/>
</dbReference>
<dbReference type="Gene3D" id="3.30.1140.32">
    <property type="entry name" value="Ribosomal protein S3, C-terminal domain"/>
    <property type="match status" value="1"/>
</dbReference>
<dbReference type="InterPro" id="IPR036419">
    <property type="entry name" value="Ribosomal_S3_C_sf"/>
</dbReference>
<evidence type="ECO:0000256" key="4">
    <source>
        <dbReference type="ARBA" id="ARBA00022980"/>
    </source>
</evidence>
<proteinExistence type="inferred from homology"/>
<dbReference type="SMART" id="SM00322">
    <property type="entry name" value="KH"/>
    <property type="match status" value="1"/>
</dbReference>
<reference evidence="12 13" key="1">
    <citation type="journal article" date="2021" name="Sci. Rep.">
        <title>The distribution of antibiotic resistance genes in chicken gut microbiota commensals.</title>
        <authorList>
            <person name="Juricova H."/>
            <person name="Matiasovicova J."/>
            <person name="Kubasova T."/>
            <person name="Cejkova D."/>
            <person name="Rychlik I."/>
        </authorList>
    </citation>
    <scope>NUCLEOTIDE SEQUENCE [LARGE SCALE GENOMIC DNA]</scope>
    <source>
        <strain evidence="12 13">An423</strain>
    </source>
</reference>
<dbReference type="InterPro" id="IPR004044">
    <property type="entry name" value="KH_dom_type_2"/>
</dbReference>
<evidence type="ECO:0000256" key="7">
    <source>
        <dbReference type="ARBA" id="ARBA00035257"/>
    </source>
</evidence>
<dbReference type="Gene3D" id="3.30.300.20">
    <property type="match status" value="1"/>
</dbReference>
<dbReference type="Pfam" id="PF07650">
    <property type="entry name" value="KH_2"/>
    <property type="match status" value="1"/>
</dbReference>
<name>A0ABS2FNB2_9FIRM</name>
<evidence type="ECO:0000256" key="2">
    <source>
        <dbReference type="ARBA" id="ARBA00022730"/>
    </source>
</evidence>
<dbReference type="PANTHER" id="PTHR11760:SF19">
    <property type="entry name" value="SMALL RIBOSOMAL SUBUNIT PROTEIN US3C"/>
    <property type="match status" value="1"/>
</dbReference>
<dbReference type="Proteomes" id="UP000775500">
    <property type="component" value="Unassembled WGS sequence"/>
</dbReference>
<dbReference type="InterPro" id="IPR001351">
    <property type="entry name" value="Ribosomal_uS3_C"/>
</dbReference>
<feature type="region of interest" description="Disordered" evidence="10">
    <location>
        <begin position="235"/>
        <end position="286"/>
    </location>
</feature>
<dbReference type="HAMAP" id="MF_01309_B">
    <property type="entry name" value="Ribosomal_uS3_B"/>
    <property type="match status" value="1"/>
</dbReference>
<dbReference type="PROSITE" id="PS50823">
    <property type="entry name" value="KH_TYPE_2"/>
    <property type="match status" value="1"/>
</dbReference>
<sequence>MGQKVSPIGMRVGIIRDWQSRWYADDKEFGSLLIEDVKIREFIENYYQKLSDAAQDKRKADPQISRIEIERTKNRVMIVVRTAHPGVVIGQDGKSIEGLKKQLERLVNAGIKKDSKNRKTIQINVVEVANPNLDARLVARWIANELEQRKSFRATQKKAIQNTMRAGAKGIKTAVSGRLGGADMARTEGYSEGVVPLHTLRSDIDYAWEEAATTYGRLGVKVWICRGEVLPGEMVKEPEAPKQRPMRGRKNNRNRRPGGRAPMQNAAKNETAAPVENKGGNENVNA</sequence>
<dbReference type="SUPFAM" id="SSF54821">
    <property type="entry name" value="Ribosomal protein S3 C-terminal domain"/>
    <property type="match status" value="1"/>
</dbReference>
<feature type="domain" description="KH type-2" evidence="11">
    <location>
        <begin position="39"/>
        <end position="129"/>
    </location>
</feature>
<evidence type="ECO:0000256" key="3">
    <source>
        <dbReference type="ARBA" id="ARBA00022884"/>
    </source>
</evidence>
<evidence type="ECO:0000313" key="13">
    <source>
        <dbReference type="Proteomes" id="UP000775500"/>
    </source>
</evidence>
<dbReference type="CDD" id="cd02412">
    <property type="entry name" value="KH-II_30S_S3"/>
    <property type="match status" value="1"/>
</dbReference>
<evidence type="ECO:0000256" key="1">
    <source>
        <dbReference type="ARBA" id="ARBA00010761"/>
    </source>
</evidence>
<keyword evidence="3 8" id="KW-0694">RNA-binding</keyword>
<evidence type="ECO:0000256" key="9">
    <source>
        <dbReference type="RuleBase" id="RU003624"/>
    </source>
</evidence>
<feature type="compositionally biased region" description="Basic residues" evidence="10">
    <location>
        <begin position="244"/>
        <end position="258"/>
    </location>
</feature>
<keyword evidence="5 8" id="KW-0687">Ribonucleoprotein</keyword>
<dbReference type="InterPro" id="IPR018280">
    <property type="entry name" value="Ribosomal_uS3_CS"/>
</dbReference>
<evidence type="ECO:0000256" key="5">
    <source>
        <dbReference type="ARBA" id="ARBA00023274"/>
    </source>
</evidence>
<dbReference type="Pfam" id="PF00189">
    <property type="entry name" value="Ribosomal_S3_C"/>
    <property type="match status" value="1"/>
</dbReference>
<comment type="function">
    <text evidence="6 8">Binds the lower part of the 30S subunit head. Binds mRNA in the 70S ribosome, positioning it for translation.</text>
</comment>
<accession>A0ABS2FNB2</accession>
<keyword evidence="13" id="KW-1185">Reference proteome</keyword>
<gene>
    <name evidence="8 12" type="primary">rpsC</name>
    <name evidence="12" type="ORF">H5982_03200</name>
</gene>
<dbReference type="SUPFAM" id="SSF54814">
    <property type="entry name" value="Prokaryotic type KH domain (KH-domain type II)"/>
    <property type="match status" value="1"/>
</dbReference>
<evidence type="ECO:0000256" key="6">
    <source>
        <dbReference type="ARBA" id="ARBA00024998"/>
    </source>
</evidence>
<evidence type="ECO:0000259" key="11">
    <source>
        <dbReference type="PROSITE" id="PS50823"/>
    </source>
</evidence>
<comment type="caution">
    <text evidence="12">The sequence shown here is derived from an EMBL/GenBank/DDBJ whole genome shotgun (WGS) entry which is preliminary data.</text>
</comment>
<comment type="subunit">
    <text evidence="8">Part of the 30S ribosomal subunit. Forms a tight complex with proteins S10 and S14.</text>
</comment>
<keyword evidence="2 8" id="KW-0699">rRNA-binding</keyword>
<evidence type="ECO:0000256" key="8">
    <source>
        <dbReference type="HAMAP-Rule" id="MF_01309"/>
    </source>
</evidence>
<dbReference type="EMBL" id="JACJLU010000003">
    <property type="protein sequence ID" value="MBM6831117.1"/>
    <property type="molecule type" value="Genomic_DNA"/>
</dbReference>
<dbReference type="InterPro" id="IPR015946">
    <property type="entry name" value="KH_dom-like_a/b"/>
</dbReference>